<evidence type="ECO:0000256" key="3">
    <source>
        <dbReference type="ARBA" id="ARBA00023004"/>
    </source>
</evidence>
<evidence type="ECO:0000256" key="4">
    <source>
        <dbReference type="ARBA" id="ARBA00025742"/>
    </source>
</evidence>
<organism evidence="9 10">
    <name type="scientific">Brotaphodocola catenula</name>
    <dbReference type="NCBI Taxonomy" id="2885361"/>
    <lineage>
        <taxon>Bacteria</taxon>
        <taxon>Bacillati</taxon>
        <taxon>Bacillota</taxon>
        <taxon>Clostridia</taxon>
        <taxon>Lachnospirales</taxon>
        <taxon>Lachnospiraceae</taxon>
        <taxon>Brotaphodocola</taxon>
    </lineage>
</organism>
<evidence type="ECO:0000313" key="9">
    <source>
        <dbReference type="EMBL" id="MCC2163493.1"/>
    </source>
</evidence>
<dbReference type="GO" id="GO:0046872">
    <property type="term" value="F:metal ion binding"/>
    <property type="evidence" value="ECO:0007669"/>
    <property type="project" value="UniProtKB-KW"/>
</dbReference>
<evidence type="ECO:0000259" key="7">
    <source>
        <dbReference type="Pfam" id="PF00149"/>
    </source>
</evidence>
<comment type="caution">
    <text evidence="9">The sequence shown here is derived from an EMBL/GenBank/DDBJ whole genome shotgun (WGS) entry which is preliminary data.</text>
</comment>
<dbReference type="InterPro" id="IPR004843">
    <property type="entry name" value="Calcineurin-like_PHP"/>
</dbReference>
<keyword evidence="6" id="KW-1133">Transmembrane helix</keyword>
<dbReference type="AlphaFoldDB" id="A0AAE3APV9"/>
<evidence type="ECO:0000256" key="2">
    <source>
        <dbReference type="ARBA" id="ARBA00022801"/>
    </source>
</evidence>
<dbReference type="Proteomes" id="UP001198962">
    <property type="component" value="Unassembled WGS sequence"/>
</dbReference>
<keyword evidence="6" id="KW-0472">Membrane</keyword>
<feature type="domain" description="Cyclic nucleotide phosphodiesterase C-terminal" evidence="8">
    <location>
        <begin position="431"/>
        <end position="534"/>
    </location>
</feature>
<feature type="transmembrane region" description="Helical" evidence="6">
    <location>
        <begin position="7"/>
        <end position="27"/>
    </location>
</feature>
<keyword evidence="2" id="KW-0378">Hydrolase</keyword>
<keyword evidence="10" id="KW-1185">Reference proteome</keyword>
<feature type="region of interest" description="Disordered" evidence="5">
    <location>
        <begin position="32"/>
        <end position="89"/>
    </location>
</feature>
<proteinExistence type="inferred from homology"/>
<keyword evidence="1" id="KW-0479">Metal-binding</keyword>
<dbReference type="InterPro" id="IPR029052">
    <property type="entry name" value="Metallo-depent_PP-like"/>
</dbReference>
<feature type="domain" description="Calcineurin-like phosphoesterase" evidence="7">
    <location>
        <begin position="139"/>
        <end position="378"/>
    </location>
</feature>
<dbReference type="SUPFAM" id="SSF56300">
    <property type="entry name" value="Metallo-dependent phosphatases"/>
    <property type="match status" value="1"/>
</dbReference>
<dbReference type="PANTHER" id="PTHR42988">
    <property type="entry name" value="PHOSPHOHYDROLASE"/>
    <property type="match status" value="1"/>
</dbReference>
<dbReference type="GO" id="GO:0016787">
    <property type="term" value="F:hydrolase activity"/>
    <property type="evidence" value="ECO:0007669"/>
    <property type="project" value="UniProtKB-KW"/>
</dbReference>
<comment type="similarity">
    <text evidence="4">Belongs to the cyclic nucleotide phosphodiesterase class-III family.</text>
</comment>
<evidence type="ECO:0000313" key="10">
    <source>
        <dbReference type="Proteomes" id="UP001198962"/>
    </source>
</evidence>
<dbReference type="Pfam" id="PF17839">
    <property type="entry name" value="CNP_C_terminal"/>
    <property type="match status" value="1"/>
</dbReference>
<evidence type="ECO:0000256" key="5">
    <source>
        <dbReference type="SAM" id="MobiDB-lite"/>
    </source>
</evidence>
<dbReference type="InterPro" id="IPR040869">
    <property type="entry name" value="CNP_C"/>
</dbReference>
<protein>
    <submittedName>
        <fullName evidence="9">Metallophosphoesterase</fullName>
    </submittedName>
</protein>
<dbReference type="Gene3D" id="3.60.21.10">
    <property type="match status" value="1"/>
</dbReference>
<keyword evidence="6" id="KW-0812">Transmembrane</keyword>
<dbReference type="InterPro" id="IPR050884">
    <property type="entry name" value="CNP_phosphodiesterase-III"/>
</dbReference>
<dbReference type="EMBL" id="JAJEPU010000002">
    <property type="protein sequence ID" value="MCC2163493.1"/>
    <property type="molecule type" value="Genomic_DNA"/>
</dbReference>
<accession>A0AAE3APV9</accession>
<feature type="compositionally biased region" description="Acidic residues" evidence="5">
    <location>
        <begin position="74"/>
        <end position="89"/>
    </location>
</feature>
<evidence type="ECO:0000259" key="8">
    <source>
        <dbReference type="Pfam" id="PF17839"/>
    </source>
</evidence>
<sequence>MRLKKYLHLLCYLVLILVCAGVVYLLGELGGSHSGTGKETEHSAQTPEESTGGTGAGETSQPETDESSDRFSDGSEDSETENGEAGQEESYEAWISDVLKRNPQKGSIGGKKRGAGKKNDRSDDSETKNENSEEYVPPTIMIVSDLHYMSGTMHDDGTAFWKMVADDDGKTSQYSDFLMDALADTVLEKKPSALVLTGDITLNGERENHEKLAKRLRAIQDAGVPVVVIPGNHDISNKNSATYFGKEKEEAEYLHSGEEFYEIYHEFGFDQSPNRDPSSLSYVYPVDAGHWLLMLDSCQYENGNKVGGRIRPETLTWLGVHLRVAQEHGIEVLPMAHHNLLSESRMYTSECTLENTYDTVNLLESYHVPLYISGHLHAERIKKHKPEPGTSADDYGVSEIVMPPFSIPACQYGILSWDTEGGMHFETEKLDVEAYAKKVGSTDEHLLNFSTWSSGFVKEIIKNQVMKTITLVPDDLKAEMAGLYADLYYDYCCGNKMSWEPVRATAGYKLWQRVLPDNVYTKRIAQMIEDVRDDLHTWDSPASQ</sequence>
<dbReference type="PANTHER" id="PTHR42988:SF2">
    <property type="entry name" value="CYCLIC NUCLEOTIDE PHOSPHODIESTERASE CBUA0032-RELATED"/>
    <property type="match status" value="1"/>
</dbReference>
<gene>
    <name evidence="9" type="ORF">LKD32_01120</name>
</gene>
<keyword evidence="3" id="KW-0408">Iron</keyword>
<reference evidence="9" key="1">
    <citation type="submission" date="2021-10" db="EMBL/GenBank/DDBJ databases">
        <title>Anaerobic single-cell dispensing facilitates the cultivation of human gut bacteria.</title>
        <authorList>
            <person name="Afrizal A."/>
        </authorList>
    </citation>
    <scope>NUCLEOTIDE SEQUENCE</scope>
    <source>
        <strain evidence="9">CLA-AA-H274</strain>
    </source>
</reference>
<name>A0AAE3APV9_9FIRM</name>
<evidence type="ECO:0000256" key="6">
    <source>
        <dbReference type="SAM" id="Phobius"/>
    </source>
</evidence>
<feature type="region of interest" description="Disordered" evidence="5">
    <location>
        <begin position="102"/>
        <end position="135"/>
    </location>
</feature>
<dbReference type="RefSeq" id="WP_308450351.1">
    <property type="nucleotide sequence ID" value="NZ_JAJEPU010000002.1"/>
</dbReference>
<dbReference type="Pfam" id="PF00149">
    <property type="entry name" value="Metallophos"/>
    <property type="match status" value="1"/>
</dbReference>
<evidence type="ECO:0000256" key="1">
    <source>
        <dbReference type="ARBA" id="ARBA00022723"/>
    </source>
</evidence>
<feature type="compositionally biased region" description="Basic and acidic residues" evidence="5">
    <location>
        <begin position="117"/>
        <end position="131"/>
    </location>
</feature>